<dbReference type="EMBL" id="CP012543">
    <property type="protein sequence ID" value="QCD47137.1"/>
    <property type="molecule type" value="Genomic_DNA"/>
</dbReference>
<organism evidence="1 2">
    <name type="scientific">Campylobacter rectus</name>
    <name type="common">Wolinella recta</name>
    <dbReference type="NCBI Taxonomy" id="203"/>
    <lineage>
        <taxon>Bacteria</taxon>
        <taxon>Pseudomonadati</taxon>
        <taxon>Campylobacterota</taxon>
        <taxon>Epsilonproteobacteria</taxon>
        <taxon>Campylobacterales</taxon>
        <taxon>Campylobacteraceae</taxon>
        <taxon>Campylobacter</taxon>
    </lineage>
</organism>
<accession>A0A6G5QNF5</accession>
<evidence type="ECO:0000313" key="1">
    <source>
        <dbReference type="EMBL" id="QCD47137.1"/>
    </source>
</evidence>
<protein>
    <submittedName>
        <fullName evidence="1">Uncharacterized protein</fullName>
    </submittedName>
</protein>
<proteinExistence type="predicted"/>
<dbReference type="RefSeq" id="WP_004319022.1">
    <property type="nucleotide sequence ID" value="NZ_CP012543.1"/>
</dbReference>
<dbReference type="Proteomes" id="UP000502377">
    <property type="component" value="Chromosome"/>
</dbReference>
<sequence length="662" mass="77412">MATYDLNLNNDYAKEVLSYYIWGQDTQPPINKIADSRWIDRKGTVTLKIDANQFFDKARNIVNAKDFKLFEVFFSGKTKNKNELDKNDLNKFKIIDINNEYHLTQEQFAFIFYKDSDKYNIALEPKKYPASIYLYNRGLYNPDFAKLAFVFGSLKVGLDTKDIKYVLDKDLNPLRVENVSFAFERYDDFDLTGGKGSEAVNHILKQVADPSGIGKKVILDFGDNATIKIGVIDKDSFDSLPRLDASDLDWKDFLKGAYFVIFKKYGLKAITMLLFFEEYKRIRETGVIDFLDESGRVVIFGNSEDYVFYKTKTQNFELSSNVDIDYKILGIDVVPDFIIAYVEDLNHYKKHLDKGIVYVGGKGYNVYNIDEKSVILDYSGNGEVIFTGIKLTGGKFNTNKNSYIGLSNEEYVLEKPNLAVSNLKIITKDKKELVIRDFNDRINKFLGIKLKKLRRASFKKLFYFRYSLILLTSEKYWPERQYQHSLELKIIYQHSLIWSYFQTQYNTQYEDETKYCVYKDEYVKGVIFNFLDHHKNHIDNGPDGNLMKELPENIDQYLSILRNNYKDASSTPYISESNDNLRTVMVINDKIFGRNFKELGSYNGHPFDIVVSFYDIDDLWTYDDGFSAFLDKTKEYYNMYKDNKEELFRVEAYLCHINISKI</sequence>
<gene>
    <name evidence="1" type="ORF">CRECT_1489</name>
</gene>
<evidence type="ECO:0000313" key="2">
    <source>
        <dbReference type="Proteomes" id="UP000502377"/>
    </source>
</evidence>
<dbReference type="AlphaFoldDB" id="A0A6G5QNF5"/>
<name>A0A6G5QNF5_CAMRE</name>
<dbReference type="KEGG" id="crx:CRECT_1489"/>
<reference evidence="1 2" key="1">
    <citation type="submission" date="2016-07" db="EMBL/GenBank/DDBJ databases">
        <title>Comparative genomics of the Campylobacter concisus group.</title>
        <authorList>
            <person name="Miller W.G."/>
            <person name="Yee E."/>
            <person name="Chapman M.H."/>
            <person name="Huynh S."/>
            <person name="Bono J.L."/>
            <person name="On S.L.W."/>
            <person name="StLeger J."/>
            <person name="Foster G."/>
            <person name="Parker C.T."/>
        </authorList>
    </citation>
    <scope>NUCLEOTIDE SEQUENCE [LARGE SCALE GENOMIC DNA]</scope>
    <source>
        <strain evidence="1 2">ATCC 33238</strain>
    </source>
</reference>